<reference evidence="2 3" key="1">
    <citation type="submission" date="2020-01" db="EMBL/GenBank/DDBJ databases">
        <authorList>
            <person name="Gupta K D."/>
        </authorList>
    </citation>
    <scope>NUCLEOTIDE SEQUENCE [LARGE SCALE GENOMIC DNA]</scope>
</reference>
<organism evidence="2 3">
    <name type="scientific">Cyclocybe aegerita</name>
    <name type="common">Black poplar mushroom</name>
    <name type="synonym">Agrocybe aegerita</name>
    <dbReference type="NCBI Taxonomy" id="1973307"/>
    <lineage>
        <taxon>Eukaryota</taxon>
        <taxon>Fungi</taxon>
        <taxon>Dikarya</taxon>
        <taxon>Basidiomycota</taxon>
        <taxon>Agaricomycotina</taxon>
        <taxon>Agaricomycetes</taxon>
        <taxon>Agaricomycetidae</taxon>
        <taxon>Agaricales</taxon>
        <taxon>Agaricineae</taxon>
        <taxon>Bolbitiaceae</taxon>
        <taxon>Cyclocybe</taxon>
    </lineage>
</organism>
<dbReference type="OrthoDB" id="527344at2759"/>
<dbReference type="GO" id="GO:0042781">
    <property type="term" value="F:3'-tRNA processing endoribonuclease activity"/>
    <property type="evidence" value="ECO:0007669"/>
    <property type="project" value="TreeGrafter"/>
</dbReference>
<dbReference type="AlphaFoldDB" id="A0A8S0WPP0"/>
<dbReference type="PANTHER" id="PTHR46018">
    <property type="entry name" value="ZINC PHOSPHODIESTERASE ELAC PROTEIN 1"/>
    <property type="match status" value="1"/>
</dbReference>
<dbReference type="Pfam" id="PF23023">
    <property type="entry name" value="Anti-Pycsar_Apyc1"/>
    <property type="match status" value="1"/>
</dbReference>
<sequence>MDIVFLGTSSGGGPSESRNCSSLVCDMLADHSLWMVDCAEGTTRQFALQPHNVKPSLRIQKISKIFITHMHADHVMGLVPLLRNVLFPPVASNSIYAAPNHPKRRIELYGPAGLRTFVRQIMKMTLTRTSDEYVVHELLREDDQVTPCISVTDNTSITDTSVMHSSEIAGSDIQASPDGLWRAITQGRGRMSEIVVDAGPILHRDPCLGYVFSEVRFPSRKIVILGDTYDPSPIIPLCNNPSPSLLIHEATDSHISHHADPTGKLSRRTEKDVLEKALSRGHSVPEMAGAFAKLIGARDLVLNHIGGRFPAPRNPRDAPRQKIMRDIENNAARAWGSGRRVTAAYDYMRVHVPFDVGNPIPSSSTETVHGNQDMVQLNMSISAQASAPVEEAEGSQDAVEGSASFASTSKITDLTVTSGGHHPDARAGPSRYSVRGNNKRHRR</sequence>
<proteinExistence type="predicted"/>
<dbReference type="GO" id="GO:0005634">
    <property type="term" value="C:nucleus"/>
    <property type="evidence" value="ECO:0007669"/>
    <property type="project" value="TreeGrafter"/>
</dbReference>
<comment type="caution">
    <text evidence="2">The sequence shown here is derived from an EMBL/GenBank/DDBJ whole genome shotgun (WGS) entry which is preliminary data.</text>
</comment>
<name>A0A8S0WPP0_CYCAE</name>
<gene>
    <name evidence="2" type="ORF">AAE3_LOCUS9882</name>
</gene>
<evidence type="ECO:0008006" key="4">
    <source>
        <dbReference type="Google" id="ProtNLM"/>
    </source>
</evidence>
<dbReference type="EMBL" id="CACVBS010000061">
    <property type="protein sequence ID" value="CAA7267627.1"/>
    <property type="molecule type" value="Genomic_DNA"/>
</dbReference>
<feature type="region of interest" description="Disordered" evidence="1">
    <location>
        <begin position="413"/>
        <end position="443"/>
    </location>
</feature>
<evidence type="ECO:0000313" key="2">
    <source>
        <dbReference type="EMBL" id="CAA7267627.1"/>
    </source>
</evidence>
<dbReference type="PANTHER" id="PTHR46018:SF2">
    <property type="entry name" value="ZINC PHOSPHODIESTERASE ELAC PROTEIN 1"/>
    <property type="match status" value="1"/>
</dbReference>
<evidence type="ECO:0000313" key="3">
    <source>
        <dbReference type="Proteomes" id="UP000467700"/>
    </source>
</evidence>
<protein>
    <recommendedName>
        <fullName evidence="4">Metallo-beta-lactamase domain-containing protein</fullName>
    </recommendedName>
</protein>
<accession>A0A8S0WPP0</accession>
<dbReference type="Gene3D" id="3.60.15.10">
    <property type="entry name" value="Ribonuclease Z/Hydroxyacylglutathione hydrolase-like"/>
    <property type="match status" value="1"/>
</dbReference>
<dbReference type="InterPro" id="IPR036866">
    <property type="entry name" value="RibonucZ/Hydroxyglut_hydro"/>
</dbReference>
<keyword evidence="3" id="KW-1185">Reference proteome</keyword>
<dbReference type="Proteomes" id="UP000467700">
    <property type="component" value="Unassembled WGS sequence"/>
</dbReference>
<dbReference type="SUPFAM" id="SSF56281">
    <property type="entry name" value="Metallo-hydrolase/oxidoreductase"/>
    <property type="match status" value="1"/>
</dbReference>
<evidence type="ECO:0000256" key="1">
    <source>
        <dbReference type="SAM" id="MobiDB-lite"/>
    </source>
</evidence>